<reference evidence="8" key="1">
    <citation type="submission" date="2023-08" db="EMBL/GenBank/DDBJ databases">
        <title>Nitrogen cycling bacteria in agricultural field soils.</title>
        <authorList>
            <person name="Jang J."/>
        </authorList>
    </citation>
    <scope>NUCLEOTIDE SEQUENCE</scope>
    <source>
        <strain evidence="8">PS3-36</strain>
    </source>
</reference>
<dbReference type="AlphaFoldDB" id="A0AA90TRW5"/>
<evidence type="ECO:0000256" key="1">
    <source>
        <dbReference type="ARBA" id="ARBA00004651"/>
    </source>
</evidence>
<accession>A0AA90TRW5</accession>
<dbReference type="InterPro" id="IPR020846">
    <property type="entry name" value="MFS_dom"/>
</dbReference>
<dbReference type="Proteomes" id="UP001178888">
    <property type="component" value="Unassembled WGS sequence"/>
</dbReference>
<evidence type="ECO:0000313" key="8">
    <source>
        <dbReference type="EMBL" id="MDQ6596655.1"/>
    </source>
</evidence>
<feature type="transmembrane region" description="Helical" evidence="6">
    <location>
        <begin position="90"/>
        <end position="112"/>
    </location>
</feature>
<evidence type="ECO:0000256" key="6">
    <source>
        <dbReference type="SAM" id="Phobius"/>
    </source>
</evidence>
<comment type="subcellular location">
    <subcellularLocation>
        <location evidence="1">Cell membrane</location>
        <topology evidence="1">Multi-pass membrane protein</topology>
    </subcellularLocation>
</comment>
<feature type="transmembrane region" description="Helical" evidence="6">
    <location>
        <begin position="215"/>
        <end position="234"/>
    </location>
</feature>
<evidence type="ECO:0000256" key="2">
    <source>
        <dbReference type="ARBA" id="ARBA00022448"/>
    </source>
</evidence>
<comment type="caution">
    <text evidence="8">The sequence shown here is derived from an EMBL/GenBank/DDBJ whole genome shotgun (WGS) entry which is preliminary data.</text>
</comment>
<feature type="transmembrane region" description="Helical" evidence="6">
    <location>
        <begin position="174"/>
        <end position="195"/>
    </location>
</feature>
<dbReference type="Gene3D" id="1.20.1250.20">
    <property type="entry name" value="MFS general substrate transporter like domains"/>
    <property type="match status" value="1"/>
</dbReference>
<dbReference type="InterPro" id="IPR011701">
    <property type="entry name" value="MFS"/>
</dbReference>
<dbReference type="PANTHER" id="PTHR42718:SF9">
    <property type="entry name" value="MAJOR FACILITATOR SUPERFAMILY MULTIDRUG TRANSPORTER MFSC"/>
    <property type="match status" value="1"/>
</dbReference>
<dbReference type="InterPro" id="IPR036259">
    <property type="entry name" value="MFS_trans_sf"/>
</dbReference>
<keyword evidence="3 6" id="KW-0812">Transmembrane</keyword>
<feature type="transmembrane region" description="Helical" evidence="6">
    <location>
        <begin position="279"/>
        <end position="299"/>
    </location>
</feature>
<dbReference type="Pfam" id="PF07690">
    <property type="entry name" value="MFS_1"/>
    <property type="match status" value="1"/>
</dbReference>
<feature type="transmembrane region" description="Helical" evidence="6">
    <location>
        <begin position="240"/>
        <end position="259"/>
    </location>
</feature>
<feature type="domain" description="Major facilitator superfamily (MFS) profile" evidence="7">
    <location>
        <begin position="20"/>
        <end position="521"/>
    </location>
</feature>
<evidence type="ECO:0000313" key="9">
    <source>
        <dbReference type="Proteomes" id="UP001178888"/>
    </source>
</evidence>
<keyword evidence="4 6" id="KW-1133">Transmembrane helix</keyword>
<gene>
    <name evidence="8" type="ORF">RCG21_09885</name>
</gene>
<evidence type="ECO:0000256" key="4">
    <source>
        <dbReference type="ARBA" id="ARBA00022989"/>
    </source>
</evidence>
<keyword evidence="9" id="KW-1185">Reference proteome</keyword>
<evidence type="ECO:0000259" key="7">
    <source>
        <dbReference type="PROSITE" id="PS50850"/>
    </source>
</evidence>
<feature type="transmembrane region" description="Helical" evidence="6">
    <location>
        <begin position="373"/>
        <end position="399"/>
    </location>
</feature>
<feature type="transmembrane region" description="Helical" evidence="6">
    <location>
        <begin position="411"/>
        <end position="428"/>
    </location>
</feature>
<feature type="transmembrane region" description="Helical" evidence="6">
    <location>
        <begin position="343"/>
        <end position="361"/>
    </location>
</feature>
<dbReference type="RefSeq" id="WP_308913111.1">
    <property type="nucleotide sequence ID" value="NZ_JAVGVR010000001.1"/>
</dbReference>
<protein>
    <submittedName>
        <fullName evidence="8">MFS transporter</fullName>
    </submittedName>
</protein>
<dbReference type="GO" id="GO:0005886">
    <property type="term" value="C:plasma membrane"/>
    <property type="evidence" value="ECO:0007669"/>
    <property type="project" value="UniProtKB-SubCell"/>
</dbReference>
<dbReference type="EMBL" id="JAVGVR010000001">
    <property type="protein sequence ID" value="MDQ6596655.1"/>
    <property type="molecule type" value="Genomic_DNA"/>
</dbReference>
<dbReference type="GO" id="GO:0022857">
    <property type="term" value="F:transmembrane transporter activity"/>
    <property type="evidence" value="ECO:0007669"/>
    <property type="project" value="InterPro"/>
</dbReference>
<feature type="transmembrane region" description="Helical" evidence="6">
    <location>
        <begin position="59"/>
        <end position="78"/>
    </location>
</feature>
<keyword evidence="2" id="KW-0813">Transport</keyword>
<feature type="transmembrane region" description="Helical" evidence="6">
    <location>
        <begin position="148"/>
        <end position="168"/>
    </location>
</feature>
<feature type="transmembrane region" description="Helical" evidence="6">
    <location>
        <begin position="495"/>
        <end position="515"/>
    </location>
</feature>
<dbReference type="SUPFAM" id="SSF103473">
    <property type="entry name" value="MFS general substrate transporter"/>
    <property type="match status" value="1"/>
</dbReference>
<feature type="transmembrane region" description="Helical" evidence="6">
    <location>
        <begin position="20"/>
        <end position="39"/>
    </location>
</feature>
<feature type="transmembrane region" description="Helical" evidence="6">
    <location>
        <begin position="311"/>
        <end position="331"/>
    </location>
</feature>
<name>A0AA90TRW5_9BACI</name>
<dbReference type="PANTHER" id="PTHR42718">
    <property type="entry name" value="MAJOR FACILITATOR SUPERFAMILY MULTIDRUG TRANSPORTER MFSC"/>
    <property type="match status" value="1"/>
</dbReference>
<proteinExistence type="predicted"/>
<sequence length="544" mass="59736">MSQQMNPAASDIEKVAVPQYLIISILTILAIGSQYFSNLSYILNQGIIQNGLKLSSNHLLYPSTLSNLAFALGVPFGPVLSRKFGLRRNYLLFIFIFLCGSIISTISPGLVILIVGRIIQGLSAGILFLTILPASLRSFPNAIRNTFLFMVITGLFGSSAIGALFGSISLRTDAWRWLFFLNIIASLCCLIIGFFGLPKHEEHGHDHSHVDKTGVFLFSLLMIVLAFPLCNLLEKGFTSLYVWPFFLAGLILLILFIYVDVKAETPLVPFSTLKASKPISGTIMAVASHISLIVAIAGINGFLRNNMNLPFLYLSHFYFWFFVGILFTAIFKTLFYDKLGAGILGIIGSIAVLYVSLKWMVINSETTLPSLYFQVACLGGGISMTLVSGALGTALAGDIHKASMRSTTLHSIRNFIGAVISPIIGWFLTRQNAQNYEDIRGQIDPNSSEYRWEMTKLIHSFTGEHLSLSEAKSTAAFELVVNSKMTAVLGAYHDLFTILLVLSIVMLVGSIGKTWTGKGRSLVKKQKRMRIPAPKEKDGMETSA</sequence>
<dbReference type="PROSITE" id="PS50850">
    <property type="entry name" value="MFS"/>
    <property type="match status" value="1"/>
</dbReference>
<keyword evidence="5 6" id="KW-0472">Membrane</keyword>
<evidence type="ECO:0000256" key="3">
    <source>
        <dbReference type="ARBA" id="ARBA00022692"/>
    </source>
</evidence>
<evidence type="ECO:0000256" key="5">
    <source>
        <dbReference type="ARBA" id="ARBA00023136"/>
    </source>
</evidence>
<organism evidence="8 9">
    <name type="scientific">Bacillus salipaludis</name>
    <dbReference type="NCBI Taxonomy" id="2547811"/>
    <lineage>
        <taxon>Bacteria</taxon>
        <taxon>Bacillati</taxon>
        <taxon>Bacillota</taxon>
        <taxon>Bacilli</taxon>
        <taxon>Bacillales</taxon>
        <taxon>Bacillaceae</taxon>
        <taxon>Bacillus</taxon>
    </lineage>
</organism>